<comment type="caution">
    <text evidence="8">The sequence shown here is derived from an EMBL/GenBank/DDBJ whole genome shotgun (WGS) entry which is preliminary data.</text>
</comment>
<evidence type="ECO:0000256" key="2">
    <source>
        <dbReference type="ARBA" id="ARBA00022729"/>
    </source>
</evidence>
<evidence type="ECO:0000259" key="7">
    <source>
        <dbReference type="PROSITE" id="PS51910"/>
    </source>
</evidence>
<name>A0A843TLB1_COLES</name>
<keyword evidence="2 6" id="KW-0732">Signal</keyword>
<dbReference type="GO" id="GO:0004568">
    <property type="term" value="F:chitinase activity"/>
    <property type="evidence" value="ECO:0007669"/>
    <property type="project" value="TreeGrafter"/>
</dbReference>
<evidence type="ECO:0000256" key="4">
    <source>
        <dbReference type="ARBA" id="ARBA00023180"/>
    </source>
</evidence>
<keyword evidence="9" id="KW-1185">Reference proteome</keyword>
<dbReference type="CDD" id="cd02879">
    <property type="entry name" value="GH18_plant_chitinase_class_V"/>
    <property type="match status" value="1"/>
</dbReference>
<dbReference type="FunFam" id="3.10.50.10:FF:000003">
    <property type="entry name" value="Class V chitinase CHIT5b"/>
    <property type="match status" value="1"/>
</dbReference>
<dbReference type="InterPro" id="IPR001223">
    <property type="entry name" value="Glyco_hydro18_cat"/>
</dbReference>
<dbReference type="SUPFAM" id="SSF51445">
    <property type="entry name" value="(Trans)glycosidases"/>
    <property type="match status" value="1"/>
</dbReference>
<dbReference type="GO" id="GO:0008061">
    <property type="term" value="F:chitin binding"/>
    <property type="evidence" value="ECO:0007669"/>
    <property type="project" value="InterPro"/>
</dbReference>
<dbReference type="InterPro" id="IPR011583">
    <property type="entry name" value="Chitinase_II/V-like_cat"/>
</dbReference>
<dbReference type="Proteomes" id="UP000652761">
    <property type="component" value="Unassembled WGS sequence"/>
</dbReference>
<dbReference type="InterPro" id="IPR029070">
    <property type="entry name" value="Chitinase_insertion_sf"/>
</dbReference>
<dbReference type="EMBL" id="NMUH01000131">
    <property type="protein sequence ID" value="MQL72498.1"/>
    <property type="molecule type" value="Genomic_DNA"/>
</dbReference>
<keyword evidence="3" id="KW-0378">Hydrolase</keyword>
<dbReference type="SUPFAM" id="SSF54556">
    <property type="entry name" value="Chitinase insertion domain"/>
    <property type="match status" value="1"/>
</dbReference>
<dbReference type="InterPro" id="IPR017853">
    <property type="entry name" value="GH"/>
</dbReference>
<reference evidence="8" key="1">
    <citation type="submission" date="2017-07" db="EMBL/GenBank/DDBJ databases">
        <title>Taro Niue Genome Assembly and Annotation.</title>
        <authorList>
            <person name="Atibalentja N."/>
            <person name="Keating K."/>
            <person name="Fields C.J."/>
        </authorList>
    </citation>
    <scope>NUCLEOTIDE SEQUENCE</scope>
    <source>
        <strain evidence="8">Niue_2</strain>
        <tissue evidence="8">Leaf</tissue>
    </source>
</reference>
<proteinExistence type="inferred from homology"/>
<evidence type="ECO:0000256" key="3">
    <source>
        <dbReference type="ARBA" id="ARBA00022801"/>
    </source>
</evidence>
<sequence>MLHQEPSHLLLILLLPLVLLLFGGGRPSSALQQECSSPGAASAAPQVRAGYWLAHSSHYSPPTQINTSLYTHVYYSALPLDVGSFHVAPPPPDQLPVLAAFSATLKNKDPYLKTLLSVSSSADQQSNSSSAFAAMAGSATSRAAFINSTIELARTYGFDGLDLAWLFPSSPSDMANLGFLLVEWRAAIEEEAKVFSPPLLLTATVYFSAHLFDGAFDNVDYPIQAIGSSLDWVNALCFGYHSSGDVTTADAALHDLLSHQSTSYGISSWLDAGLSPCKLVMGIPLYGRSWFLKNKMKNGMGAQVVAAGPKQKLSNQTGIMAYFEIEESLADPAAQFTYDDRSVASYFHTGDLWVSFDSPEVVSEKIAYASQIGLLGYFLWPISFDSRNYTISQQASDALQQNFASTGREGDGGYEDALTPVELPPLDLTSMKSTAIANSIQYLSAVHLCKLHSCYLFLHFALMIVQANLLYIT</sequence>
<evidence type="ECO:0000256" key="6">
    <source>
        <dbReference type="SAM" id="SignalP"/>
    </source>
</evidence>
<keyword evidence="5" id="KW-0326">Glycosidase</keyword>
<feature type="domain" description="GH18" evidence="7">
    <location>
        <begin position="46"/>
        <end position="402"/>
    </location>
</feature>
<feature type="chain" id="PRO_5032671034" description="GH18 domain-containing protein" evidence="6">
    <location>
        <begin position="26"/>
        <end position="473"/>
    </location>
</feature>
<dbReference type="GO" id="GO:0005576">
    <property type="term" value="C:extracellular region"/>
    <property type="evidence" value="ECO:0007669"/>
    <property type="project" value="TreeGrafter"/>
</dbReference>
<keyword evidence="4" id="KW-0325">Glycoprotein</keyword>
<gene>
    <name evidence="8" type="ORF">Taro_004832</name>
</gene>
<evidence type="ECO:0000313" key="8">
    <source>
        <dbReference type="EMBL" id="MQL72498.1"/>
    </source>
</evidence>
<dbReference type="GO" id="GO:0005975">
    <property type="term" value="P:carbohydrate metabolic process"/>
    <property type="evidence" value="ECO:0007669"/>
    <property type="project" value="InterPro"/>
</dbReference>
<protein>
    <recommendedName>
        <fullName evidence="7">GH18 domain-containing protein</fullName>
    </recommendedName>
</protein>
<dbReference type="Gene3D" id="3.20.20.80">
    <property type="entry name" value="Glycosidases"/>
    <property type="match status" value="1"/>
</dbReference>
<evidence type="ECO:0000256" key="1">
    <source>
        <dbReference type="ARBA" id="ARBA00008682"/>
    </source>
</evidence>
<comment type="similarity">
    <text evidence="1">Belongs to the glycosyl hydrolase 18 family. Chitinase class V subfamily.</text>
</comment>
<dbReference type="PANTHER" id="PTHR11177">
    <property type="entry name" value="CHITINASE"/>
    <property type="match status" value="1"/>
</dbReference>
<dbReference type="PANTHER" id="PTHR11177:SF347">
    <property type="entry name" value="GLYCOSYL HYDROLASES FAMILY 18 PROTEIN, EXPRESSED"/>
    <property type="match status" value="1"/>
</dbReference>
<feature type="signal peptide" evidence="6">
    <location>
        <begin position="1"/>
        <end position="25"/>
    </location>
</feature>
<dbReference type="GO" id="GO:0006032">
    <property type="term" value="P:chitin catabolic process"/>
    <property type="evidence" value="ECO:0007669"/>
    <property type="project" value="TreeGrafter"/>
</dbReference>
<evidence type="ECO:0000313" key="9">
    <source>
        <dbReference type="Proteomes" id="UP000652761"/>
    </source>
</evidence>
<dbReference type="AlphaFoldDB" id="A0A843TLB1"/>
<dbReference type="InterPro" id="IPR050314">
    <property type="entry name" value="Glycosyl_Hydrlase_18"/>
</dbReference>
<dbReference type="Pfam" id="PF00704">
    <property type="entry name" value="Glyco_hydro_18"/>
    <property type="match status" value="1"/>
</dbReference>
<dbReference type="PROSITE" id="PS51910">
    <property type="entry name" value="GH18_2"/>
    <property type="match status" value="1"/>
</dbReference>
<dbReference type="SMART" id="SM00636">
    <property type="entry name" value="Glyco_18"/>
    <property type="match status" value="1"/>
</dbReference>
<organism evidence="8 9">
    <name type="scientific">Colocasia esculenta</name>
    <name type="common">Wild taro</name>
    <name type="synonym">Arum esculentum</name>
    <dbReference type="NCBI Taxonomy" id="4460"/>
    <lineage>
        <taxon>Eukaryota</taxon>
        <taxon>Viridiplantae</taxon>
        <taxon>Streptophyta</taxon>
        <taxon>Embryophyta</taxon>
        <taxon>Tracheophyta</taxon>
        <taxon>Spermatophyta</taxon>
        <taxon>Magnoliopsida</taxon>
        <taxon>Liliopsida</taxon>
        <taxon>Araceae</taxon>
        <taxon>Aroideae</taxon>
        <taxon>Colocasieae</taxon>
        <taxon>Colocasia</taxon>
    </lineage>
</organism>
<accession>A0A843TLB1</accession>
<dbReference type="Gene3D" id="3.10.50.10">
    <property type="match status" value="1"/>
</dbReference>
<evidence type="ECO:0000256" key="5">
    <source>
        <dbReference type="ARBA" id="ARBA00023295"/>
    </source>
</evidence>
<dbReference type="OrthoDB" id="41527at2759"/>